<dbReference type="RefSeq" id="WP_122230876.1">
    <property type="nucleotide sequence ID" value="NZ_RDQO01000005.1"/>
</dbReference>
<sequence>MKTSNWSAQALALGLLMGALPAPSALAQQAGAKRIYTCVDNSGRTLTSDRPIASCIDREQRILDGVTGHQQGVLPPSYTEAERREIERQQQARQEEQRRLRDQRQRERVLLMRYPNQQAHDAARTIAKEQVQAVIRGSELRLEQLQEARQKLDAELEFYGNDLAKAPNALKRQFDNNRRDVEEQQRFIEAQRQELARIDALYDAELGALKALWGR</sequence>
<gene>
    <name evidence="4" type="ORF">D8I35_15260</name>
</gene>
<organism evidence="4 5">
    <name type="scientific">Corticibacter populi</name>
    <dbReference type="NCBI Taxonomy" id="1550736"/>
    <lineage>
        <taxon>Bacteria</taxon>
        <taxon>Pseudomonadati</taxon>
        <taxon>Pseudomonadota</taxon>
        <taxon>Betaproteobacteria</taxon>
        <taxon>Burkholderiales</taxon>
        <taxon>Comamonadaceae</taxon>
        <taxon>Corticibacter</taxon>
    </lineage>
</organism>
<comment type="caution">
    <text evidence="4">The sequence shown here is derived from an EMBL/GenBank/DDBJ whole genome shotgun (WGS) entry which is preliminary data.</text>
</comment>
<keyword evidence="1" id="KW-0175">Coiled coil</keyword>
<feature type="chain" id="PRO_5018068847" evidence="2">
    <location>
        <begin position="28"/>
        <end position="215"/>
    </location>
</feature>
<name>A0A3M6QM95_9BURK</name>
<keyword evidence="5" id="KW-1185">Reference proteome</keyword>
<proteinExistence type="predicted"/>
<reference evidence="4 5" key="1">
    <citation type="submission" date="2018-10" db="EMBL/GenBank/DDBJ databases">
        <title>Draft genome of Cortibacter populi DSM10536.</title>
        <authorList>
            <person name="Bernier A.-M."/>
            <person name="Bernard K."/>
        </authorList>
    </citation>
    <scope>NUCLEOTIDE SEQUENCE [LARGE SCALE GENOMIC DNA]</scope>
    <source>
        <strain evidence="4 5">DSM 105136</strain>
    </source>
</reference>
<dbReference type="EMBL" id="RDQO01000005">
    <property type="protein sequence ID" value="RMX04164.1"/>
    <property type="molecule type" value="Genomic_DNA"/>
</dbReference>
<evidence type="ECO:0000259" key="3">
    <source>
        <dbReference type="Pfam" id="PF13511"/>
    </source>
</evidence>
<feature type="domain" description="DUF4124" evidence="3">
    <location>
        <begin position="25"/>
        <end position="94"/>
    </location>
</feature>
<dbReference type="AlphaFoldDB" id="A0A3M6QM95"/>
<dbReference type="Pfam" id="PF13511">
    <property type="entry name" value="DUF4124"/>
    <property type="match status" value="1"/>
</dbReference>
<evidence type="ECO:0000256" key="2">
    <source>
        <dbReference type="SAM" id="SignalP"/>
    </source>
</evidence>
<evidence type="ECO:0000313" key="5">
    <source>
        <dbReference type="Proteomes" id="UP000278006"/>
    </source>
</evidence>
<dbReference type="OrthoDB" id="8895482at2"/>
<protein>
    <submittedName>
        <fullName evidence="4">DUF4124 domain-containing protein</fullName>
    </submittedName>
</protein>
<dbReference type="InterPro" id="IPR025392">
    <property type="entry name" value="DUF4124"/>
</dbReference>
<accession>A0A3M6QM95</accession>
<evidence type="ECO:0000256" key="1">
    <source>
        <dbReference type="SAM" id="Coils"/>
    </source>
</evidence>
<feature type="signal peptide" evidence="2">
    <location>
        <begin position="1"/>
        <end position="27"/>
    </location>
</feature>
<dbReference type="Proteomes" id="UP000278006">
    <property type="component" value="Unassembled WGS sequence"/>
</dbReference>
<keyword evidence="2" id="KW-0732">Signal</keyword>
<evidence type="ECO:0000313" key="4">
    <source>
        <dbReference type="EMBL" id="RMX04164.1"/>
    </source>
</evidence>
<feature type="coiled-coil region" evidence="1">
    <location>
        <begin position="79"/>
        <end position="162"/>
    </location>
</feature>